<dbReference type="Pfam" id="PF13401">
    <property type="entry name" value="AAA_22"/>
    <property type="match status" value="1"/>
</dbReference>
<gene>
    <name evidence="2" type="ORF">ACFO8Q_01530</name>
</gene>
<protein>
    <submittedName>
        <fullName evidence="2">ExeA family protein</fullName>
    </submittedName>
</protein>
<dbReference type="Proteomes" id="UP001596002">
    <property type="component" value="Unassembled WGS sequence"/>
</dbReference>
<dbReference type="RefSeq" id="WP_380023769.1">
    <property type="nucleotide sequence ID" value="NZ_JBHSHC010000012.1"/>
</dbReference>
<reference evidence="3" key="1">
    <citation type="journal article" date="2019" name="Int. J. Syst. Evol. Microbiol.">
        <title>The Global Catalogue of Microorganisms (GCM) 10K type strain sequencing project: providing services to taxonomists for standard genome sequencing and annotation.</title>
        <authorList>
            <consortium name="The Broad Institute Genomics Platform"/>
            <consortium name="The Broad Institute Genome Sequencing Center for Infectious Disease"/>
            <person name="Wu L."/>
            <person name="Ma J."/>
        </authorList>
    </citation>
    <scope>NUCLEOTIDE SEQUENCE [LARGE SCALE GENOMIC DNA]</scope>
    <source>
        <strain evidence="3">WYCCWR 12678</strain>
    </source>
</reference>
<sequence length="266" mass="30176">MYKVFYSLSKSPFTKELKETDSYASTSFTEATAALEFLKKTRGMGLLTGEPGAGKTFALRVFAESLNPSLYKVMYFPLSTGTVMDFYRGLAISLGEEPKSRKVELFLQIQRAVESLFRERKITPVFILDEMQMAKDVFLNDLSLLFNFRMDSENPFILILAGLPYLRDRLMLNQNRPLAQRLMVRYKMEALTKDEVAGYIDHQMGVAGAKHPVFDESAKEAIAASSRGWPRLINNLATHSLIYGCQLKREQIDAEIIRLAAEELAM</sequence>
<dbReference type="InterPro" id="IPR049945">
    <property type="entry name" value="AAA_22"/>
</dbReference>
<dbReference type="InterPro" id="IPR027417">
    <property type="entry name" value="P-loop_NTPase"/>
</dbReference>
<dbReference type="EMBL" id="JBHSHC010000012">
    <property type="protein sequence ID" value="MFC4766083.1"/>
    <property type="molecule type" value="Genomic_DNA"/>
</dbReference>
<comment type="caution">
    <text evidence="2">The sequence shown here is derived from an EMBL/GenBank/DDBJ whole genome shotgun (WGS) entry which is preliminary data.</text>
</comment>
<dbReference type="InterPro" id="IPR052026">
    <property type="entry name" value="ExeA_AAA_ATPase_DNA-bind"/>
</dbReference>
<accession>A0ABV9PWT6</accession>
<dbReference type="Gene3D" id="3.40.50.300">
    <property type="entry name" value="P-loop containing nucleotide triphosphate hydrolases"/>
    <property type="match status" value="1"/>
</dbReference>
<dbReference type="InterPro" id="IPR003593">
    <property type="entry name" value="AAA+_ATPase"/>
</dbReference>
<proteinExistence type="predicted"/>
<dbReference type="SUPFAM" id="SSF52540">
    <property type="entry name" value="P-loop containing nucleoside triphosphate hydrolases"/>
    <property type="match status" value="1"/>
</dbReference>
<evidence type="ECO:0000259" key="1">
    <source>
        <dbReference type="SMART" id="SM00382"/>
    </source>
</evidence>
<dbReference type="SMART" id="SM00382">
    <property type="entry name" value="AAA"/>
    <property type="match status" value="1"/>
</dbReference>
<evidence type="ECO:0000313" key="3">
    <source>
        <dbReference type="Proteomes" id="UP001596002"/>
    </source>
</evidence>
<dbReference type="CDD" id="cd00009">
    <property type="entry name" value="AAA"/>
    <property type="match status" value="1"/>
</dbReference>
<organism evidence="2 3">
    <name type="scientific">Effusibacillus consociatus</name>
    <dbReference type="NCBI Taxonomy" id="1117041"/>
    <lineage>
        <taxon>Bacteria</taxon>
        <taxon>Bacillati</taxon>
        <taxon>Bacillota</taxon>
        <taxon>Bacilli</taxon>
        <taxon>Bacillales</taxon>
        <taxon>Alicyclobacillaceae</taxon>
        <taxon>Effusibacillus</taxon>
    </lineage>
</organism>
<name>A0ABV9PWT6_9BACL</name>
<dbReference type="PANTHER" id="PTHR35894:SF1">
    <property type="entry name" value="PHOSPHORIBULOKINASE _ URIDINE KINASE FAMILY"/>
    <property type="match status" value="1"/>
</dbReference>
<feature type="domain" description="AAA+ ATPase" evidence="1">
    <location>
        <begin position="41"/>
        <end position="194"/>
    </location>
</feature>
<dbReference type="PANTHER" id="PTHR35894">
    <property type="entry name" value="GENERAL SECRETION PATHWAY PROTEIN A-RELATED"/>
    <property type="match status" value="1"/>
</dbReference>
<keyword evidence="3" id="KW-1185">Reference proteome</keyword>
<evidence type="ECO:0000313" key="2">
    <source>
        <dbReference type="EMBL" id="MFC4766083.1"/>
    </source>
</evidence>